<dbReference type="HOGENOM" id="CLU_023205_2_3_10"/>
<name>E4RYM1_LEAB4</name>
<dbReference type="PANTHER" id="PTHR43312">
    <property type="entry name" value="D-THREO-ALDOSE 1-DEHYDROGENASE"/>
    <property type="match status" value="1"/>
</dbReference>
<evidence type="ECO:0000259" key="1">
    <source>
        <dbReference type="Pfam" id="PF00248"/>
    </source>
</evidence>
<dbReference type="Proteomes" id="UP000007435">
    <property type="component" value="Chromosome"/>
</dbReference>
<evidence type="ECO:0000313" key="3">
    <source>
        <dbReference type="Proteomes" id="UP000007435"/>
    </source>
</evidence>
<gene>
    <name evidence="2" type="ordered locus">Lbys_0621</name>
</gene>
<reference key="1">
    <citation type="submission" date="2010-11" db="EMBL/GenBank/DDBJ databases">
        <title>The complete genome of Leadbetterella byssophila DSM 17132.</title>
        <authorList>
            <consortium name="US DOE Joint Genome Institute (JGI-PGF)"/>
            <person name="Lucas S."/>
            <person name="Copeland A."/>
            <person name="Lapidus A."/>
            <person name="Glavina del Rio T."/>
            <person name="Dalin E."/>
            <person name="Tice H."/>
            <person name="Bruce D."/>
            <person name="Goodwin L."/>
            <person name="Pitluck S."/>
            <person name="Kyrpides N."/>
            <person name="Mavromatis K."/>
            <person name="Ivanova N."/>
            <person name="Teshima H."/>
            <person name="Brettin T."/>
            <person name="Detter J.C."/>
            <person name="Han C."/>
            <person name="Tapia R."/>
            <person name="Land M."/>
            <person name="Hauser L."/>
            <person name="Markowitz V."/>
            <person name="Cheng J.-F."/>
            <person name="Hugenholtz P."/>
            <person name="Woyke T."/>
            <person name="Wu D."/>
            <person name="Tindall B."/>
            <person name="Pomrenke H.G."/>
            <person name="Brambilla E."/>
            <person name="Klenk H.-P."/>
            <person name="Eisen J.A."/>
        </authorList>
    </citation>
    <scope>NUCLEOTIDE SEQUENCE [LARGE SCALE GENOMIC DNA]</scope>
    <source>
        <strain>DSM 17132</strain>
    </source>
</reference>
<organism evidence="2 3">
    <name type="scientific">Leadbetterella byssophila (strain DSM 17132 / JCM 16389 / KACC 11308 / NBRC 106382 / 4M15)</name>
    <dbReference type="NCBI Taxonomy" id="649349"/>
    <lineage>
        <taxon>Bacteria</taxon>
        <taxon>Pseudomonadati</taxon>
        <taxon>Bacteroidota</taxon>
        <taxon>Cytophagia</taxon>
        <taxon>Cytophagales</taxon>
        <taxon>Leadbetterellaceae</taxon>
        <taxon>Leadbetterella</taxon>
    </lineage>
</organism>
<dbReference type="RefSeq" id="WP_013407435.1">
    <property type="nucleotide sequence ID" value="NC_014655.1"/>
</dbReference>
<dbReference type="CDD" id="cd19086">
    <property type="entry name" value="AKR_AKR11C1"/>
    <property type="match status" value="1"/>
</dbReference>
<dbReference type="AlphaFoldDB" id="E4RYM1"/>
<dbReference type="eggNOG" id="COG0667">
    <property type="taxonomic scope" value="Bacteria"/>
</dbReference>
<sequence>MKFNTFRKDAWAEMGLGTWQLGSADWGNLDEAKALDILDAYVQGGGNFIDTADVYGLGTSERVIGKYLRQSGKPLFVATKLGRRQDGTNGWPQNFSYEKMKEHVESSLENLGIDSLYLEQLHCIPKEELINGEVFEHLRRLKQEGLIQNFGVSVESIEEAEICLQHADVSSLQIIFNLFRQDASYALLGKAKAQGVGIIARVPLASGLLSGKFDANTTFDSTDHRNYNADGNAFNVGETFSGLPFLAGTECVKEISGILPKGNLAAWSLKWILQQEGITTVIPGASRISQVESNLSASKLPDLSPEILVELDRFYREKVRPQVRGEI</sequence>
<dbReference type="InterPro" id="IPR036812">
    <property type="entry name" value="NAD(P)_OxRdtase_dom_sf"/>
</dbReference>
<dbReference type="InterPro" id="IPR023210">
    <property type="entry name" value="NADP_OxRdtase_dom"/>
</dbReference>
<keyword evidence="3" id="KW-1185">Reference proteome</keyword>
<dbReference type="PANTHER" id="PTHR43312:SF1">
    <property type="entry name" value="NADP-DEPENDENT OXIDOREDUCTASE DOMAIN-CONTAINING PROTEIN"/>
    <property type="match status" value="1"/>
</dbReference>
<dbReference type="OrthoDB" id="9773828at2"/>
<dbReference type="STRING" id="649349.Lbys_0621"/>
<feature type="domain" description="NADP-dependent oxidoreductase" evidence="1">
    <location>
        <begin position="13"/>
        <end position="314"/>
    </location>
</feature>
<protein>
    <submittedName>
        <fullName evidence="2">Aldo/keto reductase</fullName>
    </submittedName>
</protein>
<dbReference type="InterPro" id="IPR053135">
    <property type="entry name" value="AKR2_Oxidoreductase"/>
</dbReference>
<proteinExistence type="predicted"/>
<dbReference type="SUPFAM" id="SSF51430">
    <property type="entry name" value="NAD(P)-linked oxidoreductase"/>
    <property type="match status" value="1"/>
</dbReference>
<accession>E4RYM1</accession>
<evidence type="ECO:0000313" key="2">
    <source>
        <dbReference type="EMBL" id="ADQ16383.1"/>
    </source>
</evidence>
<dbReference type="KEGG" id="lby:Lbys_0621"/>
<dbReference type="Pfam" id="PF00248">
    <property type="entry name" value="Aldo_ket_red"/>
    <property type="match status" value="1"/>
</dbReference>
<dbReference type="Gene3D" id="3.20.20.100">
    <property type="entry name" value="NADP-dependent oxidoreductase domain"/>
    <property type="match status" value="1"/>
</dbReference>
<dbReference type="EMBL" id="CP002305">
    <property type="protein sequence ID" value="ADQ16383.1"/>
    <property type="molecule type" value="Genomic_DNA"/>
</dbReference>
<reference evidence="2 3" key="2">
    <citation type="journal article" date="2011" name="Stand. Genomic Sci.">
        <title>Complete genome sequence of Leadbetterella byssophila type strain (4M15).</title>
        <authorList>
            <person name="Abt B."/>
            <person name="Teshima H."/>
            <person name="Lucas S."/>
            <person name="Lapidus A."/>
            <person name="Del Rio T.G."/>
            <person name="Nolan M."/>
            <person name="Tice H."/>
            <person name="Cheng J.F."/>
            <person name="Pitluck S."/>
            <person name="Liolios K."/>
            <person name="Pagani I."/>
            <person name="Ivanova N."/>
            <person name="Mavromatis K."/>
            <person name="Pati A."/>
            <person name="Tapia R."/>
            <person name="Han C."/>
            <person name="Goodwin L."/>
            <person name="Chen A."/>
            <person name="Palaniappan K."/>
            <person name="Land M."/>
            <person name="Hauser L."/>
            <person name="Chang Y.J."/>
            <person name="Jeffries C.D."/>
            <person name="Rohde M."/>
            <person name="Goker M."/>
            <person name="Tindall B.J."/>
            <person name="Detter J.C."/>
            <person name="Woyke T."/>
            <person name="Bristow J."/>
            <person name="Eisen J.A."/>
            <person name="Markowitz V."/>
            <person name="Hugenholtz P."/>
            <person name="Klenk H.P."/>
            <person name="Kyrpides N.C."/>
        </authorList>
    </citation>
    <scope>NUCLEOTIDE SEQUENCE [LARGE SCALE GENOMIC DNA]</scope>
    <source>
        <strain evidence="3">DSM 17132 / JCM 16389 / KACC 11308 / NBRC 106382 / 4M15</strain>
    </source>
</reference>